<dbReference type="PROSITE" id="PS50090">
    <property type="entry name" value="MYB_LIKE"/>
    <property type="match status" value="1"/>
</dbReference>
<evidence type="ECO:0000313" key="5">
    <source>
        <dbReference type="EMBL" id="KAK1405588.1"/>
    </source>
</evidence>
<dbReference type="PANTHER" id="PTHR47206">
    <property type="entry name" value="HOMEODOMAIN-LIKE SUPERFAMILY PROTEIN"/>
    <property type="match status" value="1"/>
</dbReference>
<comment type="subcellular location">
    <subcellularLocation>
        <location evidence="1">Nucleus</location>
    </subcellularLocation>
</comment>
<feature type="domain" description="HTH myb-type" evidence="4">
    <location>
        <begin position="197"/>
        <end position="253"/>
    </location>
</feature>
<keyword evidence="5" id="KW-0238">DNA-binding</keyword>
<evidence type="ECO:0000259" key="3">
    <source>
        <dbReference type="PROSITE" id="PS50090"/>
    </source>
</evidence>
<dbReference type="GO" id="GO:0005634">
    <property type="term" value="C:nucleus"/>
    <property type="evidence" value="ECO:0007669"/>
    <property type="project" value="UniProtKB-SubCell"/>
</dbReference>
<dbReference type="PANTHER" id="PTHR47206:SF1">
    <property type="entry name" value="HOMEODOMAIN-LIKE SUPERFAMILY PROTEIN"/>
    <property type="match status" value="1"/>
</dbReference>
<keyword evidence="5" id="KW-0371">Homeobox</keyword>
<reference evidence="5" key="1">
    <citation type="submission" date="2023-02" db="EMBL/GenBank/DDBJ databases">
        <title>Genome of toxic invasive species Heracleum sosnowskyi carries increased number of genes despite the absence of recent whole-genome duplications.</title>
        <authorList>
            <person name="Schelkunov M."/>
            <person name="Shtratnikova V."/>
            <person name="Makarenko M."/>
            <person name="Klepikova A."/>
            <person name="Omelchenko D."/>
            <person name="Novikova G."/>
            <person name="Obukhova E."/>
            <person name="Bogdanov V."/>
            <person name="Penin A."/>
            <person name="Logacheva M."/>
        </authorList>
    </citation>
    <scope>NUCLEOTIDE SEQUENCE</scope>
    <source>
        <strain evidence="5">Hsosn_3</strain>
        <tissue evidence="5">Leaf</tissue>
    </source>
</reference>
<dbReference type="InterPro" id="IPR001005">
    <property type="entry name" value="SANT/Myb"/>
</dbReference>
<dbReference type="PROSITE" id="PS51294">
    <property type="entry name" value="HTH_MYB"/>
    <property type="match status" value="1"/>
</dbReference>
<dbReference type="GO" id="GO:0003677">
    <property type="term" value="F:DNA binding"/>
    <property type="evidence" value="ECO:0007669"/>
    <property type="project" value="UniProtKB-KW"/>
</dbReference>
<evidence type="ECO:0000256" key="1">
    <source>
        <dbReference type="ARBA" id="ARBA00004123"/>
    </source>
</evidence>
<dbReference type="AlphaFoldDB" id="A0AAD8NF32"/>
<evidence type="ECO:0000313" key="6">
    <source>
        <dbReference type="Proteomes" id="UP001237642"/>
    </source>
</evidence>
<gene>
    <name evidence="5" type="ORF">POM88_005193</name>
</gene>
<dbReference type="Gene3D" id="1.10.10.60">
    <property type="entry name" value="Homeodomain-like"/>
    <property type="match status" value="1"/>
</dbReference>
<dbReference type="SMART" id="SM00717">
    <property type="entry name" value="SANT"/>
    <property type="match status" value="1"/>
</dbReference>
<comment type="caution">
    <text evidence="5">The sequence shown here is derived from an EMBL/GenBank/DDBJ whole genome shotgun (WGS) entry which is preliminary data.</text>
</comment>
<evidence type="ECO:0000256" key="2">
    <source>
        <dbReference type="ARBA" id="ARBA00023242"/>
    </source>
</evidence>
<dbReference type="CDD" id="cd11660">
    <property type="entry name" value="SANT_TRF"/>
    <property type="match status" value="1"/>
</dbReference>
<feature type="domain" description="Myb-like" evidence="3">
    <location>
        <begin position="196"/>
        <end position="249"/>
    </location>
</feature>
<dbReference type="Proteomes" id="UP001237642">
    <property type="component" value="Unassembled WGS sequence"/>
</dbReference>
<proteinExistence type="predicted"/>
<dbReference type="InterPro" id="IPR009057">
    <property type="entry name" value="Homeodomain-like_sf"/>
</dbReference>
<dbReference type="SUPFAM" id="SSF46689">
    <property type="entry name" value="Homeodomain-like"/>
    <property type="match status" value="1"/>
</dbReference>
<protein>
    <submittedName>
        <fullName evidence="5">Homeodomain-like superfamily protein</fullName>
    </submittedName>
</protein>
<sequence>MVENAKQPKKGFITEEDISTVLQRYSATTILALLQEVAQVPKEKYDWNAMVRKSNTGITNAREYQMLWRHLAYRTSLVEKLDDEEDDDSDLDCELEALPTVAPEASSEAGACVKVLIASGMPSNSTLPTGSTVEAPLTIGLPNGQSVRLPSENLQPSRFVHGTNITVPVSVQKQPLPAVTAATPATAEGLDSGNFPPRRKRKPWSDAEDLELIAAVKKCGEGNWANILKGDFKSERSASQLSQRWNIIRKRKGNSSLGGSSQLSEAQLAARRAMSIALNMPLSDKLKASSSRGGTTSMHHPAPKTITNIKLEPEPQPEYDLHPNSTRRPEMFLPPPKVDSLTTTLAPRSGALGSNVTGAPQRSIVLGLSSKSLVNLNNLPTKPSSDEMVKATAVAAGARIVTPSDAVSLLKSSGNSLPSNVHYIRTGLATTLSSYTSAPPNDSRLKLSGAALHGNHHRQTSPKLNVASQPTKVATSGLVIEVETKILEGIVPNSVDALRYDNCGDDEHVDMDICKDNIVNKKMDEQVLMDVDENLGVKQEVSWR</sequence>
<keyword evidence="2" id="KW-0539">Nucleus</keyword>
<dbReference type="InterPro" id="IPR017930">
    <property type="entry name" value="Myb_dom"/>
</dbReference>
<dbReference type="Pfam" id="PF00249">
    <property type="entry name" value="Myb_DNA-binding"/>
    <property type="match status" value="1"/>
</dbReference>
<evidence type="ECO:0000259" key="4">
    <source>
        <dbReference type="PROSITE" id="PS51294"/>
    </source>
</evidence>
<accession>A0AAD8NF32</accession>
<keyword evidence="6" id="KW-1185">Reference proteome</keyword>
<name>A0AAD8NF32_9APIA</name>
<organism evidence="5 6">
    <name type="scientific">Heracleum sosnowskyi</name>
    <dbReference type="NCBI Taxonomy" id="360622"/>
    <lineage>
        <taxon>Eukaryota</taxon>
        <taxon>Viridiplantae</taxon>
        <taxon>Streptophyta</taxon>
        <taxon>Embryophyta</taxon>
        <taxon>Tracheophyta</taxon>
        <taxon>Spermatophyta</taxon>
        <taxon>Magnoliopsida</taxon>
        <taxon>eudicotyledons</taxon>
        <taxon>Gunneridae</taxon>
        <taxon>Pentapetalae</taxon>
        <taxon>asterids</taxon>
        <taxon>campanulids</taxon>
        <taxon>Apiales</taxon>
        <taxon>Apiaceae</taxon>
        <taxon>Apioideae</taxon>
        <taxon>apioid superclade</taxon>
        <taxon>Tordylieae</taxon>
        <taxon>Tordyliinae</taxon>
        <taxon>Heracleum</taxon>
    </lineage>
</organism>
<dbReference type="EMBL" id="JAUIZM010000001">
    <property type="protein sequence ID" value="KAK1405588.1"/>
    <property type="molecule type" value="Genomic_DNA"/>
</dbReference>
<reference evidence="5" key="2">
    <citation type="submission" date="2023-05" db="EMBL/GenBank/DDBJ databases">
        <authorList>
            <person name="Schelkunov M.I."/>
        </authorList>
    </citation>
    <scope>NUCLEOTIDE SEQUENCE</scope>
    <source>
        <strain evidence="5">Hsosn_3</strain>
        <tissue evidence="5">Leaf</tissue>
    </source>
</reference>